<dbReference type="InterPro" id="IPR034660">
    <property type="entry name" value="DinB/YfiT-like"/>
</dbReference>
<evidence type="ECO:0000313" key="3">
    <source>
        <dbReference type="Proteomes" id="UP000184501"/>
    </source>
</evidence>
<evidence type="ECO:0000259" key="1">
    <source>
        <dbReference type="Pfam" id="PF11716"/>
    </source>
</evidence>
<dbReference type="Proteomes" id="UP000184501">
    <property type="component" value="Unassembled WGS sequence"/>
</dbReference>
<dbReference type="InterPro" id="IPR024344">
    <property type="entry name" value="MDMPI_metal-binding"/>
</dbReference>
<name>A0A1M5NA26_STRHI</name>
<dbReference type="NCBIfam" id="TIGR03083">
    <property type="entry name" value="maleylpyruvate isomerase family mycothiol-dependent enzyme"/>
    <property type="match status" value="1"/>
</dbReference>
<evidence type="ECO:0000313" key="2">
    <source>
        <dbReference type="EMBL" id="SHG86302.1"/>
    </source>
</evidence>
<proteinExistence type="predicted"/>
<dbReference type="AlphaFoldDB" id="A0A1M5NA26"/>
<accession>A0A1M5NA26</accession>
<gene>
    <name evidence="2" type="ORF">SAMN05444320_11548</name>
</gene>
<dbReference type="EMBL" id="FQVN01000015">
    <property type="protein sequence ID" value="SHG86302.1"/>
    <property type="molecule type" value="Genomic_DNA"/>
</dbReference>
<keyword evidence="3" id="KW-1185">Reference proteome</keyword>
<dbReference type="SUPFAM" id="SSF109854">
    <property type="entry name" value="DinB/YfiT-like putative metalloenzymes"/>
    <property type="match status" value="1"/>
</dbReference>
<dbReference type="Gene3D" id="1.20.120.450">
    <property type="entry name" value="dinb family like domain"/>
    <property type="match status" value="1"/>
</dbReference>
<dbReference type="RefSeq" id="WP_073489586.1">
    <property type="nucleotide sequence ID" value="NZ_FQVN01000015.1"/>
</dbReference>
<feature type="domain" description="Mycothiol-dependent maleylpyruvate isomerase metal-binding" evidence="1">
    <location>
        <begin position="13"/>
        <end position="153"/>
    </location>
</feature>
<dbReference type="Pfam" id="PF11716">
    <property type="entry name" value="MDMPI_N"/>
    <property type="match status" value="1"/>
</dbReference>
<reference evidence="2 3" key="1">
    <citation type="submission" date="2016-11" db="EMBL/GenBank/DDBJ databases">
        <authorList>
            <person name="Jaros S."/>
            <person name="Januszkiewicz K."/>
            <person name="Wedrychowicz H."/>
        </authorList>
    </citation>
    <scope>NUCLEOTIDE SEQUENCE [LARGE SCALE GENOMIC DNA]</scope>
    <source>
        <strain evidence="2 3">DSM 44523</strain>
    </source>
</reference>
<dbReference type="InterPro" id="IPR017517">
    <property type="entry name" value="Maleyloyr_isom"/>
</dbReference>
<sequence length="204" mass="21528">MTTESVTRRHAYAEAAHAFVDLVRRVEPDAWARPALGEWTVRDLVGHTSRALATVETAISSPATHAGLADPVAYYLAASAVDHAAVADRGREAGRALCDDPATAVAELCDRVLGAVARTPDEALVATRLGGMRLIDYLPTRTFELTVHTGDIARALALPGPDISLALHESLRLAAELAFATGRGEPALLALTGRRDLSSGFSVL</sequence>
<dbReference type="GO" id="GO:0046872">
    <property type="term" value="F:metal ion binding"/>
    <property type="evidence" value="ECO:0007669"/>
    <property type="project" value="InterPro"/>
</dbReference>
<organism evidence="2 3">
    <name type="scientific">Streptoalloteichus hindustanus</name>
    <dbReference type="NCBI Taxonomy" id="2017"/>
    <lineage>
        <taxon>Bacteria</taxon>
        <taxon>Bacillati</taxon>
        <taxon>Actinomycetota</taxon>
        <taxon>Actinomycetes</taxon>
        <taxon>Pseudonocardiales</taxon>
        <taxon>Pseudonocardiaceae</taxon>
        <taxon>Streptoalloteichus</taxon>
    </lineage>
</organism>
<protein>
    <submittedName>
        <fullName evidence="2">TIGR03083 family protein</fullName>
    </submittedName>
</protein>
<dbReference type="OrthoDB" id="3292744at2"/>